<accession>A0A0R1Y4D4</accession>
<evidence type="ECO:0000256" key="2">
    <source>
        <dbReference type="ARBA" id="ARBA00009008"/>
    </source>
</evidence>
<dbReference type="GO" id="GO:0051301">
    <property type="term" value="P:cell division"/>
    <property type="evidence" value="ECO:0007669"/>
    <property type="project" value="UniProtKB-KW"/>
</dbReference>
<comment type="similarity">
    <text evidence="2">Belongs to the DivIVA family.</text>
</comment>
<dbReference type="Proteomes" id="UP000051223">
    <property type="component" value="Unassembled WGS sequence"/>
</dbReference>
<keyword evidence="6" id="KW-0131">Cell cycle</keyword>
<evidence type="ECO:0000256" key="3">
    <source>
        <dbReference type="ARBA" id="ARBA00022490"/>
    </source>
</evidence>
<dbReference type="EMBL" id="AZGI01000090">
    <property type="protein sequence ID" value="KRM37214.1"/>
    <property type="molecule type" value="Genomic_DNA"/>
</dbReference>
<evidence type="ECO:0000313" key="9">
    <source>
        <dbReference type="EMBL" id="KRM37214.1"/>
    </source>
</evidence>
<keyword evidence="3" id="KW-0963">Cytoplasm</keyword>
<dbReference type="PANTHER" id="PTHR35794:SF2">
    <property type="entry name" value="CELL DIVISION PROTEIN DIVIVA"/>
    <property type="match status" value="1"/>
</dbReference>
<dbReference type="SUPFAM" id="SSF46579">
    <property type="entry name" value="Prefoldin"/>
    <property type="match status" value="1"/>
</dbReference>
<dbReference type="AlphaFoldDB" id="A0A0R1Y4D4"/>
<dbReference type="InterPro" id="IPR019933">
    <property type="entry name" value="DivIVA_domain"/>
</dbReference>
<dbReference type="GO" id="GO:0005737">
    <property type="term" value="C:cytoplasm"/>
    <property type="evidence" value="ECO:0007669"/>
    <property type="project" value="UniProtKB-SubCell"/>
</dbReference>
<reference evidence="9 10" key="1">
    <citation type="journal article" date="2015" name="Genome Announc.">
        <title>Expanding the biotechnology potential of lactobacilli through comparative genomics of 213 strains and associated genera.</title>
        <authorList>
            <person name="Sun Z."/>
            <person name="Harris H.M."/>
            <person name="McCann A."/>
            <person name="Guo C."/>
            <person name="Argimon S."/>
            <person name="Zhang W."/>
            <person name="Yang X."/>
            <person name="Jeffery I.B."/>
            <person name="Cooney J.C."/>
            <person name="Kagawa T.F."/>
            <person name="Liu W."/>
            <person name="Song Y."/>
            <person name="Salvetti E."/>
            <person name="Wrobel A."/>
            <person name="Rasinkangas P."/>
            <person name="Parkhill J."/>
            <person name="Rea M.C."/>
            <person name="O'Sullivan O."/>
            <person name="Ritari J."/>
            <person name="Douillard F.P."/>
            <person name="Paul Ross R."/>
            <person name="Yang R."/>
            <person name="Briner A.E."/>
            <person name="Felis G.E."/>
            <person name="de Vos W.M."/>
            <person name="Barrangou R."/>
            <person name="Klaenhammer T.R."/>
            <person name="Caufield P.W."/>
            <person name="Cui Y."/>
            <person name="Zhang H."/>
            <person name="O'Toole P.W."/>
        </authorList>
    </citation>
    <scope>NUCLEOTIDE SEQUENCE [LARGE SCALE GENOMIC DNA]</scope>
    <source>
        <strain evidence="9 10">DSM 5661</strain>
    </source>
</reference>
<evidence type="ECO:0000256" key="6">
    <source>
        <dbReference type="ARBA" id="ARBA00023306"/>
    </source>
</evidence>
<keyword evidence="4 9" id="KW-0132">Cell division</keyword>
<evidence type="ECO:0000256" key="8">
    <source>
        <dbReference type="SAM" id="MobiDB-lite"/>
    </source>
</evidence>
<feature type="compositionally biased region" description="Polar residues" evidence="8">
    <location>
        <begin position="237"/>
        <end position="251"/>
    </location>
</feature>
<evidence type="ECO:0000256" key="4">
    <source>
        <dbReference type="ARBA" id="ARBA00022618"/>
    </source>
</evidence>
<keyword evidence="10" id="KW-1185">Reference proteome</keyword>
<proteinExistence type="inferred from homology"/>
<dbReference type="eggNOG" id="COG3599">
    <property type="taxonomic scope" value="Bacteria"/>
</dbReference>
<dbReference type="PATRIC" id="fig|1423754.3.peg.336"/>
<sequence>MDIHNKEFKHRGRNGYDRYEVDSFLDQIVDDYGDSLDQVVDLKNQIASLNQKIDNLQSRVDEYDKKEEEVNQILVSAQKSANRMIADAKKQAERTVSEAKKQAQTDTDYQRQQQEVLSDDYKRLKKEVGEFRQHIQEMLQKQIDSLNDSEWQHSLDEYFHTERFYPGNGAEPLPISDSQEDEFAREEKIAEEDENSDDIGEWVEVDDDIDDEDIDSDDPDEVDSNEESEDDEGENPQPMTGDSPSHQTMNISDEPKRRSSDVNIVFPDDYKDHN</sequence>
<dbReference type="Gene3D" id="6.10.250.660">
    <property type="match status" value="1"/>
</dbReference>
<protein>
    <submittedName>
        <fullName evidence="9">Cell division initiation protein</fullName>
    </submittedName>
</protein>
<organism evidence="9 10">
    <name type="scientific">Lactobacillus hamsteri DSM 5661 = JCM 6256</name>
    <dbReference type="NCBI Taxonomy" id="1423754"/>
    <lineage>
        <taxon>Bacteria</taxon>
        <taxon>Bacillati</taxon>
        <taxon>Bacillota</taxon>
        <taxon>Bacilli</taxon>
        <taxon>Lactobacillales</taxon>
        <taxon>Lactobacillaceae</taxon>
        <taxon>Lactobacillus</taxon>
    </lineage>
</organism>
<name>A0A0R1Y4D4_9LACO</name>
<feature type="coiled-coil region" evidence="7">
    <location>
        <begin position="39"/>
        <end position="141"/>
    </location>
</feature>
<dbReference type="Pfam" id="PF05103">
    <property type="entry name" value="DivIVA"/>
    <property type="match status" value="1"/>
</dbReference>
<feature type="region of interest" description="Disordered" evidence="8">
    <location>
        <begin position="163"/>
        <end position="274"/>
    </location>
</feature>
<dbReference type="NCBIfam" id="TIGR03544">
    <property type="entry name" value="DivI1A_domain"/>
    <property type="match status" value="1"/>
</dbReference>
<comment type="subcellular location">
    <subcellularLocation>
        <location evidence="1">Cytoplasm</location>
    </subcellularLocation>
</comment>
<dbReference type="STRING" id="1423754.FC39_GL000322"/>
<gene>
    <name evidence="9" type="ORF">FC39_GL000322</name>
</gene>
<dbReference type="InterPro" id="IPR007793">
    <property type="entry name" value="DivIVA_fam"/>
</dbReference>
<evidence type="ECO:0000256" key="7">
    <source>
        <dbReference type="SAM" id="Coils"/>
    </source>
</evidence>
<feature type="compositionally biased region" description="Acidic residues" evidence="8">
    <location>
        <begin position="178"/>
        <end position="234"/>
    </location>
</feature>
<evidence type="ECO:0000256" key="5">
    <source>
        <dbReference type="ARBA" id="ARBA00023054"/>
    </source>
</evidence>
<evidence type="ECO:0000313" key="10">
    <source>
        <dbReference type="Proteomes" id="UP000051223"/>
    </source>
</evidence>
<evidence type="ECO:0000256" key="1">
    <source>
        <dbReference type="ARBA" id="ARBA00004496"/>
    </source>
</evidence>
<keyword evidence="5 7" id="KW-0175">Coiled coil</keyword>
<comment type="caution">
    <text evidence="9">The sequence shown here is derived from an EMBL/GenBank/DDBJ whole genome shotgun (WGS) entry which is preliminary data.</text>
</comment>
<dbReference type="PANTHER" id="PTHR35794">
    <property type="entry name" value="CELL DIVISION PROTEIN DIVIVA"/>
    <property type="match status" value="1"/>
</dbReference>